<dbReference type="AlphaFoldDB" id="A0A7X1E4S0"/>
<comment type="caution">
    <text evidence="6">The sequence shown here is derived from an EMBL/GenBank/DDBJ whole genome shotgun (WGS) entry which is preliminary data.</text>
</comment>
<dbReference type="EMBL" id="JACHVA010000086">
    <property type="protein sequence ID" value="MBC2602359.1"/>
    <property type="molecule type" value="Genomic_DNA"/>
</dbReference>
<reference evidence="6 7" key="1">
    <citation type="submission" date="2020-07" db="EMBL/GenBank/DDBJ databases">
        <authorList>
            <person name="Feng X."/>
        </authorList>
    </citation>
    <scope>NUCLEOTIDE SEQUENCE [LARGE SCALE GENOMIC DNA]</scope>
    <source>
        <strain evidence="6 7">JCM14086</strain>
    </source>
</reference>
<dbReference type="Pfam" id="PF25973">
    <property type="entry name" value="BSH_CzcB"/>
    <property type="match status" value="1"/>
</dbReference>
<keyword evidence="7" id="KW-1185">Reference proteome</keyword>
<accession>A0A7X1E4S0</accession>
<evidence type="ECO:0000259" key="3">
    <source>
        <dbReference type="Pfam" id="PF25954"/>
    </source>
</evidence>
<sequence length="365" mass="39676">MLISLFRSAFLALGGASLLVSPLLSQSATPVAVAEVNRSSISPSYRFTGSITVRRQALLSPRIPGLVETADLEAGDRVEAGDIVVELDPTLAEIELGLRESDLSLSQAEQAEAQRLVDEANRLGDSGFPRSDRLARETDLEQSKLAVIRAEAEVQAQEERIQRHHVIAPFPGIIARKLTEIGEWVETGTPVVELVGDRDFRLEVRVPQERIREALQTESVEILLPGLPEAEVFGHVEALGPLVEPGTRTFLVRIVVDDPPSILKPGMSAVAVFRPSSDDSVLLLPRDAIIRTEEGETRVWQIRESGESMTVEATVVELGAPRGKNMIVESGIESGARVVVRGNEALRQGQSVRIVDASDSDTHED</sequence>
<dbReference type="InterPro" id="IPR058647">
    <property type="entry name" value="BSH_CzcB-like"/>
</dbReference>
<dbReference type="SUPFAM" id="SSF111369">
    <property type="entry name" value="HlyD-like secretion proteins"/>
    <property type="match status" value="1"/>
</dbReference>
<gene>
    <name evidence="6" type="ORF">H5P30_11275</name>
</gene>
<dbReference type="GO" id="GO:0015562">
    <property type="term" value="F:efflux transmembrane transporter activity"/>
    <property type="evidence" value="ECO:0007669"/>
    <property type="project" value="TreeGrafter"/>
</dbReference>
<feature type="domain" description="CusB-like beta-barrel" evidence="3">
    <location>
        <begin position="202"/>
        <end position="274"/>
    </location>
</feature>
<evidence type="ECO:0000313" key="6">
    <source>
        <dbReference type="EMBL" id="MBC2602359.1"/>
    </source>
</evidence>
<comment type="similarity">
    <text evidence="1">Belongs to the membrane fusion protein (MFP) (TC 8.A.1) family.</text>
</comment>
<evidence type="ECO:0000259" key="4">
    <source>
        <dbReference type="Pfam" id="PF25967"/>
    </source>
</evidence>
<dbReference type="Proteomes" id="UP000525652">
    <property type="component" value="Unassembled WGS sequence"/>
</dbReference>
<dbReference type="NCBIfam" id="TIGR01730">
    <property type="entry name" value="RND_mfp"/>
    <property type="match status" value="1"/>
</dbReference>
<dbReference type="InterPro" id="IPR058792">
    <property type="entry name" value="Beta-barrel_RND_2"/>
</dbReference>
<dbReference type="InterPro" id="IPR058627">
    <property type="entry name" value="MdtA-like_C"/>
</dbReference>
<feature type="signal peptide" evidence="2">
    <location>
        <begin position="1"/>
        <end position="27"/>
    </location>
</feature>
<evidence type="ECO:0000256" key="1">
    <source>
        <dbReference type="ARBA" id="ARBA00009477"/>
    </source>
</evidence>
<dbReference type="PANTHER" id="PTHR30469:SF15">
    <property type="entry name" value="HLYD FAMILY OF SECRETION PROTEINS"/>
    <property type="match status" value="1"/>
</dbReference>
<evidence type="ECO:0000259" key="5">
    <source>
        <dbReference type="Pfam" id="PF25973"/>
    </source>
</evidence>
<dbReference type="RefSeq" id="WP_185693048.1">
    <property type="nucleotide sequence ID" value="NZ_JACHVA010000086.1"/>
</dbReference>
<evidence type="ECO:0000256" key="2">
    <source>
        <dbReference type="SAM" id="SignalP"/>
    </source>
</evidence>
<proteinExistence type="inferred from homology"/>
<keyword evidence="2" id="KW-0732">Signal</keyword>
<dbReference type="Pfam" id="PF25967">
    <property type="entry name" value="RND-MFP_C"/>
    <property type="match status" value="1"/>
</dbReference>
<dbReference type="Gene3D" id="2.40.420.20">
    <property type="match status" value="1"/>
</dbReference>
<dbReference type="InterPro" id="IPR006143">
    <property type="entry name" value="RND_pump_MFP"/>
</dbReference>
<dbReference type="Pfam" id="PF25954">
    <property type="entry name" value="Beta-barrel_RND_2"/>
    <property type="match status" value="1"/>
</dbReference>
<protein>
    <submittedName>
        <fullName evidence="6">Efflux RND transporter periplasmic adaptor subunit</fullName>
    </submittedName>
</protein>
<feature type="domain" description="Multidrug resistance protein MdtA-like C-terminal permuted SH3" evidence="4">
    <location>
        <begin position="281"/>
        <end position="342"/>
    </location>
</feature>
<dbReference type="Gene3D" id="1.10.287.470">
    <property type="entry name" value="Helix hairpin bin"/>
    <property type="match status" value="1"/>
</dbReference>
<feature type="domain" description="CzcB-like barrel-sandwich hybrid" evidence="5">
    <location>
        <begin position="56"/>
        <end position="193"/>
    </location>
</feature>
<dbReference type="GO" id="GO:1990281">
    <property type="term" value="C:efflux pump complex"/>
    <property type="evidence" value="ECO:0007669"/>
    <property type="project" value="TreeGrafter"/>
</dbReference>
<dbReference type="PANTHER" id="PTHR30469">
    <property type="entry name" value="MULTIDRUG RESISTANCE PROTEIN MDTA"/>
    <property type="match status" value="1"/>
</dbReference>
<organism evidence="6 7">
    <name type="scientific">Puniceicoccus vermicola</name>
    <dbReference type="NCBI Taxonomy" id="388746"/>
    <lineage>
        <taxon>Bacteria</taxon>
        <taxon>Pseudomonadati</taxon>
        <taxon>Verrucomicrobiota</taxon>
        <taxon>Opitutia</taxon>
        <taxon>Puniceicoccales</taxon>
        <taxon>Puniceicoccaceae</taxon>
        <taxon>Puniceicoccus</taxon>
    </lineage>
</organism>
<dbReference type="Gene3D" id="2.40.50.100">
    <property type="match status" value="1"/>
</dbReference>
<dbReference type="Gene3D" id="2.40.30.170">
    <property type="match status" value="1"/>
</dbReference>
<feature type="chain" id="PRO_5031486166" evidence="2">
    <location>
        <begin position="28"/>
        <end position="365"/>
    </location>
</feature>
<evidence type="ECO:0000313" key="7">
    <source>
        <dbReference type="Proteomes" id="UP000525652"/>
    </source>
</evidence>
<name>A0A7X1E4S0_9BACT</name>